<proteinExistence type="predicted"/>
<accession>A0AAV4GI34</accession>
<organism evidence="1 2">
    <name type="scientific">Elysia marginata</name>
    <dbReference type="NCBI Taxonomy" id="1093978"/>
    <lineage>
        <taxon>Eukaryota</taxon>
        <taxon>Metazoa</taxon>
        <taxon>Spiralia</taxon>
        <taxon>Lophotrochozoa</taxon>
        <taxon>Mollusca</taxon>
        <taxon>Gastropoda</taxon>
        <taxon>Heterobranchia</taxon>
        <taxon>Euthyneura</taxon>
        <taxon>Panpulmonata</taxon>
        <taxon>Sacoglossa</taxon>
        <taxon>Placobranchoidea</taxon>
        <taxon>Plakobranchidae</taxon>
        <taxon>Elysia</taxon>
    </lineage>
</organism>
<evidence type="ECO:0000313" key="1">
    <source>
        <dbReference type="EMBL" id="GFR84730.1"/>
    </source>
</evidence>
<protein>
    <submittedName>
        <fullName evidence="1">Uncharacterized protein</fullName>
    </submittedName>
</protein>
<sequence length="128" mass="14285">MEIWKWSLPVFAVQITSECFPVVTSDRQSEIASRKNQGSVNHILDFKHFFTNLRSWGLLQCLPNLGIIEPSTLAAATELALSLWASLSLMRLGGNYWVSWLDGPCCTSLALLDLMARWGLLPHCSSGF</sequence>
<name>A0AAV4GI34_9GAST</name>
<dbReference type="Proteomes" id="UP000762676">
    <property type="component" value="Unassembled WGS sequence"/>
</dbReference>
<dbReference type="EMBL" id="BMAT01012059">
    <property type="protein sequence ID" value="GFR84730.1"/>
    <property type="molecule type" value="Genomic_DNA"/>
</dbReference>
<dbReference type="AlphaFoldDB" id="A0AAV4GI34"/>
<reference evidence="1 2" key="1">
    <citation type="journal article" date="2021" name="Elife">
        <title>Chloroplast acquisition without the gene transfer in kleptoplastic sea slugs, Plakobranchus ocellatus.</title>
        <authorList>
            <person name="Maeda T."/>
            <person name="Takahashi S."/>
            <person name="Yoshida T."/>
            <person name="Shimamura S."/>
            <person name="Takaki Y."/>
            <person name="Nagai Y."/>
            <person name="Toyoda A."/>
            <person name="Suzuki Y."/>
            <person name="Arimoto A."/>
            <person name="Ishii H."/>
            <person name="Satoh N."/>
            <person name="Nishiyama T."/>
            <person name="Hasebe M."/>
            <person name="Maruyama T."/>
            <person name="Minagawa J."/>
            <person name="Obokata J."/>
            <person name="Shigenobu S."/>
        </authorList>
    </citation>
    <scope>NUCLEOTIDE SEQUENCE [LARGE SCALE GENOMIC DNA]</scope>
</reference>
<comment type="caution">
    <text evidence="1">The sequence shown here is derived from an EMBL/GenBank/DDBJ whole genome shotgun (WGS) entry which is preliminary data.</text>
</comment>
<keyword evidence="2" id="KW-1185">Reference proteome</keyword>
<gene>
    <name evidence="1" type="ORF">ElyMa_006008400</name>
</gene>
<evidence type="ECO:0000313" key="2">
    <source>
        <dbReference type="Proteomes" id="UP000762676"/>
    </source>
</evidence>